<evidence type="ECO:0000313" key="2">
    <source>
        <dbReference type="Proteomes" id="UP001607303"/>
    </source>
</evidence>
<dbReference type="AlphaFoldDB" id="A0ABD2CKI9"/>
<keyword evidence="2" id="KW-1185">Reference proteome</keyword>
<proteinExistence type="predicted"/>
<dbReference type="Proteomes" id="UP001607303">
    <property type="component" value="Unassembled WGS sequence"/>
</dbReference>
<accession>A0ABD2CKI9</accession>
<comment type="caution">
    <text evidence="1">The sequence shown here is derived from an EMBL/GenBank/DDBJ whole genome shotgun (WGS) entry which is preliminary data.</text>
</comment>
<organism evidence="1 2">
    <name type="scientific">Vespula maculifrons</name>
    <name type="common">Eastern yellow jacket</name>
    <name type="synonym">Wasp</name>
    <dbReference type="NCBI Taxonomy" id="7453"/>
    <lineage>
        <taxon>Eukaryota</taxon>
        <taxon>Metazoa</taxon>
        <taxon>Ecdysozoa</taxon>
        <taxon>Arthropoda</taxon>
        <taxon>Hexapoda</taxon>
        <taxon>Insecta</taxon>
        <taxon>Pterygota</taxon>
        <taxon>Neoptera</taxon>
        <taxon>Endopterygota</taxon>
        <taxon>Hymenoptera</taxon>
        <taxon>Apocrita</taxon>
        <taxon>Aculeata</taxon>
        <taxon>Vespoidea</taxon>
        <taxon>Vespidae</taxon>
        <taxon>Vespinae</taxon>
        <taxon>Vespula</taxon>
    </lineage>
</organism>
<name>A0ABD2CKI9_VESMC</name>
<dbReference type="EMBL" id="JAYRBN010000042">
    <property type="protein sequence ID" value="KAL2745616.1"/>
    <property type="molecule type" value="Genomic_DNA"/>
</dbReference>
<gene>
    <name evidence="1" type="ORF">V1477_006180</name>
</gene>
<sequence length="86" mass="10315">MDIVHSYIKRFRYGRYDVSGATDVDKELTIDHKTVLYRLKKVGYKNDPMFVFRYHDRWNQNRSLPPVPTIDHNLYSIQSDNDSLLH</sequence>
<protein>
    <submittedName>
        <fullName evidence="1">Uncharacterized protein</fullName>
    </submittedName>
</protein>
<evidence type="ECO:0000313" key="1">
    <source>
        <dbReference type="EMBL" id="KAL2745616.1"/>
    </source>
</evidence>
<reference evidence="1 2" key="1">
    <citation type="journal article" date="2024" name="Ann. Entomol. Soc. Am.">
        <title>Genomic analyses of the southern and eastern yellowjacket wasps (Hymenoptera: Vespidae) reveal evolutionary signatures of social life.</title>
        <authorList>
            <person name="Catto M.A."/>
            <person name="Caine P.B."/>
            <person name="Orr S.E."/>
            <person name="Hunt B.G."/>
            <person name="Goodisman M.A.D."/>
        </authorList>
    </citation>
    <scope>NUCLEOTIDE SEQUENCE [LARGE SCALE GENOMIC DNA]</scope>
    <source>
        <strain evidence="1">232</strain>
        <tissue evidence="1">Head and thorax</tissue>
    </source>
</reference>